<reference evidence="3" key="1">
    <citation type="journal article" date="2014" name="Proc. Natl. Acad. Sci. U.S.A.">
        <title>Extensive sampling of basidiomycete genomes demonstrates inadequacy of the white-rot/brown-rot paradigm for wood decay fungi.</title>
        <authorList>
            <person name="Riley R."/>
            <person name="Salamov A.A."/>
            <person name="Brown D.W."/>
            <person name="Nagy L.G."/>
            <person name="Floudas D."/>
            <person name="Held B.W."/>
            <person name="Levasseur A."/>
            <person name="Lombard V."/>
            <person name="Morin E."/>
            <person name="Otillar R."/>
            <person name="Lindquist E.A."/>
            <person name="Sun H."/>
            <person name="LaButti K.M."/>
            <person name="Schmutz J."/>
            <person name="Jabbour D."/>
            <person name="Luo H."/>
            <person name="Baker S.E."/>
            <person name="Pisabarro A.G."/>
            <person name="Walton J.D."/>
            <person name="Blanchette R.A."/>
            <person name="Henrissat B."/>
            <person name="Martin F."/>
            <person name="Cullen D."/>
            <person name="Hibbett D.S."/>
            <person name="Grigoriev I.V."/>
        </authorList>
    </citation>
    <scope>NUCLEOTIDE SEQUENCE [LARGE SCALE GENOMIC DNA]</scope>
    <source>
        <strain evidence="3">CBS 339.88</strain>
    </source>
</reference>
<name>A0A067T084_GALM3</name>
<dbReference type="EMBL" id="KL142386">
    <property type="protein sequence ID" value="KDR73344.1"/>
    <property type="molecule type" value="Genomic_DNA"/>
</dbReference>
<gene>
    <name evidence="2" type="ORF">GALMADRAFT_730716</name>
</gene>
<accession>A0A067T084</accession>
<protein>
    <submittedName>
        <fullName evidence="2">Uncharacterized protein</fullName>
    </submittedName>
</protein>
<evidence type="ECO:0000313" key="3">
    <source>
        <dbReference type="Proteomes" id="UP000027222"/>
    </source>
</evidence>
<dbReference type="AlphaFoldDB" id="A0A067T084"/>
<evidence type="ECO:0000313" key="2">
    <source>
        <dbReference type="EMBL" id="KDR73344.1"/>
    </source>
</evidence>
<proteinExistence type="predicted"/>
<keyword evidence="3" id="KW-1185">Reference proteome</keyword>
<dbReference type="Proteomes" id="UP000027222">
    <property type="component" value="Unassembled WGS sequence"/>
</dbReference>
<evidence type="ECO:0000256" key="1">
    <source>
        <dbReference type="SAM" id="MobiDB-lite"/>
    </source>
</evidence>
<dbReference type="HOGENOM" id="CLU_2291901_0_0_1"/>
<sequence>MTSLPCHRVPLWNSFPSEPRRAHPHRHPPTPSYFHRLFTKTPALARTVDHQPHQFIPQVISPNLPNPVHSMTPYFHSNIIVTFVPHIGSLQIAPSGILADC</sequence>
<feature type="region of interest" description="Disordered" evidence="1">
    <location>
        <begin position="13"/>
        <end position="32"/>
    </location>
</feature>
<organism evidence="2 3">
    <name type="scientific">Galerina marginata (strain CBS 339.88)</name>
    <dbReference type="NCBI Taxonomy" id="685588"/>
    <lineage>
        <taxon>Eukaryota</taxon>
        <taxon>Fungi</taxon>
        <taxon>Dikarya</taxon>
        <taxon>Basidiomycota</taxon>
        <taxon>Agaricomycotina</taxon>
        <taxon>Agaricomycetes</taxon>
        <taxon>Agaricomycetidae</taxon>
        <taxon>Agaricales</taxon>
        <taxon>Agaricineae</taxon>
        <taxon>Strophariaceae</taxon>
        <taxon>Galerina</taxon>
    </lineage>
</organism>